<organism evidence="1 2">
    <name type="scientific">Marinibaculum pumilum</name>
    <dbReference type="NCBI Taxonomy" id="1766165"/>
    <lineage>
        <taxon>Bacteria</taxon>
        <taxon>Pseudomonadati</taxon>
        <taxon>Pseudomonadota</taxon>
        <taxon>Alphaproteobacteria</taxon>
        <taxon>Rhodospirillales</taxon>
        <taxon>Rhodospirillaceae</taxon>
        <taxon>Marinibaculum</taxon>
    </lineage>
</organism>
<dbReference type="InterPro" id="IPR010985">
    <property type="entry name" value="Ribbon_hlx_hlx"/>
</dbReference>
<dbReference type="SUPFAM" id="SSF47598">
    <property type="entry name" value="Ribbon-helix-helix"/>
    <property type="match status" value="1"/>
</dbReference>
<dbReference type="InterPro" id="IPR008651">
    <property type="entry name" value="Uncharacterised_HicB"/>
</dbReference>
<keyword evidence="2" id="KW-1185">Reference proteome</keyword>
<protein>
    <submittedName>
        <fullName evidence="1">Toxin-antitoxin system HicB family antitoxin</fullName>
    </submittedName>
</protein>
<dbReference type="InterPro" id="IPR038296">
    <property type="entry name" value="ParD_sf"/>
</dbReference>
<reference evidence="2" key="1">
    <citation type="journal article" date="2019" name="Int. J. Syst. Evol. Microbiol.">
        <title>The Global Catalogue of Microorganisms (GCM) 10K type strain sequencing project: providing services to taxonomists for standard genome sequencing and annotation.</title>
        <authorList>
            <consortium name="The Broad Institute Genomics Platform"/>
            <consortium name="The Broad Institute Genome Sequencing Center for Infectious Disease"/>
            <person name="Wu L."/>
            <person name="Ma J."/>
        </authorList>
    </citation>
    <scope>NUCLEOTIDE SEQUENCE [LARGE SCALE GENOMIC DNA]</scope>
    <source>
        <strain evidence="2">KCTC 42964</strain>
    </source>
</reference>
<dbReference type="Pfam" id="PF05534">
    <property type="entry name" value="HicB"/>
    <property type="match status" value="1"/>
</dbReference>
<comment type="caution">
    <text evidence="1">The sequence shown here is derived from an EMBL/GenBank/DDBJ whole genome shotgun (WGS) entry which is preliminary data.</text>
</comment>
<dbReference type="EMBL" id="JBHRTR010000025">
    <property type="protein sequence ID" value="MFC3227819.1"/>
    <property type="molecule type" value="Genomic_DNA"/>
</dbReference>
<accession>A0ABV7L063</accession>
<proteinExistence type="predicted"/>
<gene>
    <name evidence="1" type="ORF">ACFOGJ_11285</name>
</gene>
<sequence>MSVLTIRLPDDQHERLKALAAHRGLSLNKLFEEFTVKALAEFDIETRFRVRAAHGDADAGLALLDKLDRHFGSEVR</sequence>
<dbReference type="RefSeq" id="WP_379900318.1">
    <property type="nucleotide sequence ID" value="NZ_JBHRTR010000025.1"/>
</dbReference>
<dbReference type="Gene3D" id="6.10.180.10">
    <property type="entry name" value="Antitoxin ParD"/>
    <property type="match status" value="1"/>
</dbReference>
<evidence type="ECO:0000313" key="1">
    <source>
        <dbReference type="EMBL" id="MFC3227819.1"/>
    </source>
</evidence>
<name>A0ABV7L063_9PROT</name>
<dbReference type="Proteomes" id="UP001595528">
    <property type="component" value="Unassembled WGS sequence"/>
</dbReference>
<evidence type="ECO:0000313" key="2">
    <source>
        <dbReference type="Proteomes" id="UP001595528"/>
    </source>
</evidence>